<evidence type="ECO:0000313" key="2">
    <source>
        <dbReference type="EMBL" id="KAK0068991.1"/>
    </source>
</evidence>
<comment type="caution">
    <text evidence="2">The sequence shown here is derived from an EMBL/GenBank/DDBJ whole genome shotgun (WGS) entry which is preliminary data.</text>
</comment>
<dbReference type="AlphaFoldDB" id="A0AAD8FMJ9"/>
<evidence type="ECO:0000259" key="1">
    <source>
        <dbReference type="Pfam" id="PF00079"/>
    </source>
</evidence>
<feature type="non-terminal residue" evidence="2">
    <location>
        <position position="1"/>
    </location>
</feature>
<reference evidence="2" key="1">
    <citation type="journal article" date="2023" name="PLoS Negl. Trop. Dis.">
        <title>A genome sequence for Biomphalaria pfeifferi, the major vector snail for the human-infecting parasite Schistosoma mansoni.</title>
        <authorList>
            <person name="Bu L."/>
            <person name="Lu L."/>
            <person name="Laidemitt M.R."/>
            <person name="Zhang S.M."/>
            <person name="Mutuku M."/>
            <person name="Mkoji G."/>
            <person name="Steinauer M."/>
            <person name="Loker E.S."/>
        </authorList>
    </citation>
    <scope>NUCLEOTIDE SEQUENCE</scope>
    <source>
        <strain evidence="2">KasaAsao</strain>
    </source>
</reference>
<proteinExistence type="predicted"/>
<evidence type="ECO:0000313" key="3">
    <source>
        <dbReference type="Proteomes" id="UP001233172"/>
    </source>
</evidence>
<dbReference type="InterPro" id="IPR036186">
    <property type="entry name" value="Serpin_sf"/>
</dbReference>
<dbReference type="InterPro" id="IPR042185">
    <property type="entry name" value="Serpin_sf_2"/>
</dbReference>
<organism evidence="2 3">
    <name type="scientific">Biomphalaria pfeifferi</name>
    <name type="common">Bloodfluke planorb</name>
    <name type="synonym">Freshwater snail</name>
    <dbReference type="NCBI Taxonomy" id="112525"/>
    <lineage>
        <taxon>Eukaryota</taxon>
        <taxon>Metazoa</taxon>
        <taxon>Spiralia</taxon>
        <taxon>Lophotrochozoa</taxon>
        <taxon>Mollusca</taxon>
        <taxon>Gastropoda</taxon>
        <taxon>Heterobranchia</taxon>
        <taxon>Euthyneura</taxon>
        <taxon>Panpulmonata</taxon>
        <taxon>Hygrophila</taxon>
        <taxon>Lymnaeoidea</taxon>
        <taxon>Planorbidae</taxon>
        <taxon>Biomphalaria</taxon>
    </lineage>
</organism>
<reference evidence="2" key="2">
    <citation type="submission" date="2023-04" db="EMBL/GenBank/DDBJ databases">
        <authorList>
            <person name="Bu L."/>
            <person name="Lu L."/>
            <person name="Laidemitt M.R."/>
            <person name="Zhang S.M."/>
            <person name="Mutuku M."/>
            <person name="Mkoji G."/>
            <person name="Steinauer M."/>
            <person name="Loker E.S."/>
        </authorList>
    </citation>
    <scope>NUCLEOTIDE SEQUENCE</scope>
    <source>
        <strain evidence="2">KasaAsao</strain>
        <tissue evidence="2">Whole Snail</tissue>
    </source>
</reference>
<accession>A0AAD8FMJ9</accession>
<feature type="domain" description="Serpin" evidence="1">
    <location>
        <begin position="2"/>
        <end position="59"/>
    </location>
</feature>
<dbReference type="Gene3D" id="2.30.39.10">
    <property type="entry name" value="Alpha-1-antitrypsin, domain 1"/>
    <property type="match status" value="1"/>
</dbReference>
<dbReference type="EMBL" id="JASAOG010000004">
    <property type="protein sequence ID" value="KAK0068991.1"/>
    <property type="molecule type" value="Genomic_DNA"/>
</dbReference>
<feature type="non-terminal residue" evidence="2">
    <location>
        <position position="63"/>
    </location>
</feature>
<dbReference type="Pfam" id="PF00079">
    <property type="entry name" value="Serpin"/>
    <property type="match status" value="1"/>
</dbReference>
<sequence length="63" mass="7109">AIDNLTVMLLVNTIFFNGTWNSPFDVTKIRKQDFQLLGGAVKQVDMMSGYQIQTNIKTDDANK</sequence>
<dbReference type="InterPro" id="IPR042178">
    <property type="entry name" value="Serpin_sf_1"/>
</dbReference>
<keyword evidence="3" id="KW-1185">Reference proteome</keyword>
<gene>
    <name evidence="2" type="ORF">Bpfe_001954</name>
</gene>
<protein>
    <submittedName>
        <fullName evidence="2">Ovalbumin-like isoform X2</fullName>
    </submittedName>
</protein>
<name>A0AAD8FMJ9_BIOPF</name>
<dbReference type="InterPro" id="IPR023796">
    <property type="entry name" value="Serpin_dom"/>
</dbReference>
<dbReference type="SUPFAM" id="SSF56574">
    <property type="entry name" value="Serpins"/>
    <property type="match status" value="1"/>
</dbReference>
<dbReference type="Gene3D" id="3.30.497.10">
    <property type="entry name" value="Antithrombin, subunit I, domain 2"/>
    <property type="match status" value="1"/>
</dbReference>
<dbReference type="Proteomes" id="UP001233172">
    <property type="component" value="Unassembled WGS sequence"/>
</dbReference>